<gene>
    <name evidence="8" type="ORF">FOMPIDRAFT_1050634</name>
</gene>
<feature type="region of interest" description="Disordered" evidence="6">
    <location>
        <begin position="84"/>
        <end position="187"/>
    </location>
</feature>
<feature type="compositionally biased region" description="Acidic residues" evidence="6">
    <location>
        <begin position="398"/>
        <end position="414"/>
    </location>
</feature>
<dbReference type="SUPFAM" id="SSF57667">
    <property type="entry name" value="beta-beta-alpha zinc fingers"/>
    <property type="match status" value="1"/>
</dbReference>
<evidence type="ECO:0000256" key="3">
    <source>
        <dbReference type="ARBA" id="ARBA00022771"/>
    </source>
</evidence>
<dbReference type="PROSITE" id="PS50157">
    <property type="entry name" value="ZINC_FINGER_C2H2_2"/>
    <property type="match status" value="2"/>
</dbReference>
<keyword evidence="2" id="KW-0677">Repeat</keyword>
<feature type="compositionally biased region" description="Acidic residues" evidence="6">
    <location>
        <begin position="273"/>
        <end position="284"/>
    </location>
</feature>
<accession>S8E3I7</accession>
<sequence length="461" mass="48674">MVRAHMKQTPDEKKEAHKKKTPVKKKIETGSWPCRMNGCNKVFAREADLKRHQRTTKTHSMPGFACPQCDATFTRTDALRRHQKSRHNGIVIAPVEAEKVKPVMDNDGESSGSRSRSVTPSKEGEGSSTNGSPPQAVAQPGTSGPGSYYRQHTMNQSYVPPRSHSGMVMDPHYSQSIGPPTSAARLHQATWSAPPPPWAEGGHTMYHMPPPPPGYYPPHYRYGPPPGMPLPPHMHPGMPPEYMGHPPYGAPYPPPAPPPHSGSASPPQRDKDDVESEDADMEDESSSRGSPAIDPSLEQAAPALHPSSTQAHQQPPSTETDDDAEDGISHAEAAAAVKAVLALQKTGESTTAVPDADAEKQAPPPAATSTAQPTTEPDMPEQASEEPPSSVSAPDASADFDMDADADGEADGDGEEVKGDSDGDDAPAPAPPPSDGRVAEGSVAINSAGLLAQESLASQPP</sequence>
<evidence type="ECO:0000313" key="8">
    <source>
        <dbReference type="EMBL" id="EPS99347.1"/>
    </source>
</evidence>
<dbReference type="InParanoid" id="S8E3I7"/>
<proteinExistence type="predicted"/>
<dbReference type="HOGENOM" id="CLU_045855_0_0_1"/>
<organism evidence="8 9">
    <name type="scientific">Fomitopsis schrenkii</name>
    <name type="common">Brown rot fungus</name>
    <dbReference type="NCBI Taxonomy" id="2126942"/>
    <lineage>
        <taxon>Eukaryota</taxon>
        <taxon>Fungi</taxon>
        <taxon>Dikarya</taxon>
        <taxon>Basidiomycota</taxon>
        <taxon>Agaricomycotina</taxon>
        <taxon>Agaricomycetes</taxon>
        <taxon>Polyporales</taxon>
        <taxon>Fomitopsis</taxon>
    </lineage>
</organism>
<dbReference type="InterPro" id="IPR013087">
    <property type="entry name" value="Znf_C2H2_type"/>
</dbReference>
<keyword evidence="3 5" id="KW-0863">Zinc-finger</keyword>
<dbReference type="EMBL" id="KE504157">
    <property type="protein sequence ID" value="EPS99347.1"/>
    <property type="molecule type" value="Genomic_DNA"/>
</dbReference>
<keyword evidence="1" id="KW-0479">Metal-binding</keyword>
<dbReference type="SMART" id="SM00355">
    <property type="entry name" value="ZnF_C2H2"/>
    <property type="match status" value="2"/>
</dbReference>
<dbReference type="eggNOG" id="ENOG502RBSC">
    <property type="taxonomic scope" value="Eukaryota"/>
</dbReference>
<reference evidence="8 9" key="1">
    <citation type="journal article" date="2012" name="Science">
        <title>The Paleozoic origin of enzymatic lignin decomposition reconstructed from 31 fungal genomes.</title>
        <authorList>
            <person name="Floudas D."/>
            <person name="Binder M."/>
            <person name="Riley R."/>
            <person name="Barry K."/>
            <person name="Blanchette R.A."/>
            <person name="Henrissat B."/>
            <person name="Martinez A.T."/>
            <person name="Otillar R."/>
            <person name="Spatafora J.W."/>
            <person name="Yadav J.S."/>
            <person name="Aerts A."/>
            <person name="Benoit I."/>
            <person name="Boyd A."/>
            <person name="Carlson A."/>
            <person name="Copeland A."/>
            <person name="Coutinho P.M."/>
            <person name="de Vries R.P."/>
            <person name="Ferreira P."/>
            <person name="Findley K."/>
            <person name="Foster B."/>
            <person name="Gaskell J."/>
            <person name="Glotzer D."/>
            <person name="Gorecki P."/>
            <person name="Heitman J."/>
            <person name="Hesse C."/>
            <person name="Hori C."/>
            <person name="Igarashi K."/>
            <person name="Jurgens J.A."/>
            <person name="Kallen N."/>
            <person name="Kersten P."/>
            <person name="Kohler A."/>
            <person name="Kuees U."/>
            <person name="Kumar T.K.A."/>
            <person name="Kuo A."/>
            <person name="LaButti K."/>
            <person name="Larrondo L.F."/>
            <person name="Lindquist E."/>
            <person name="Ling A."/>
            <person name="Lombard V."/>
            <person name="Lucas S."/>
            <person name="Lundell T."/>
            <person name="Martin R."/>
            <person name="McLaughlin D.J."/>
            <person name="Morgenstern I."/>
            <person name="Morin E."/>
            <person name="Murat C."/>
            <person name="Nagy L.G."/>
            <person name="Nolan M."/>
            <person name="Ohm R.A."/>
            <person name="Patyshakuliyeva A."/>
            <person name="Rokas A."/>
            <person name="Ruiz-Duenas F.J."/>
            <person name="Sabat G."/>
            <person name="Salamov A."/>
            <person name="Samejima M."/>
            <person name="Schmutz J."/>
            <person name="Slot J.C."/>
            <person name="St John F."/>
            <person name="Stenlid J."/>
            <person name="Sun H."/>
            <person name="Sun S."/>
            <person name="Syed K."/>
            <person name="Tsang A."/>
            <person name="Wiebenga A."/>
            <person name="Young D."/>
            <person name="Pisabarro A."/>
            <person name="Eastwood D.C."/>
            <person name="Martin F."/>
            <person name="Cullen D."/>
            <person name="Grigoriev I.V."/>
            <person name="Hibbett D.S."/>
        </authorList>
    </citation>
    <scope>NUCLEOTIDE SEQUENCE</scope>
    <source>
        <strain evidence="9">FP-58527</strain>
    </source>
</reference>
<evidence type="ECO:0000256" key="1">
    <source>
        <dbReference type="ARBA" id="ARBA00022723"/>
    </source>
</evidence>
<name>S8E3I7_FOMSC</name>
<evidence type="ECO:0000256" key="4">
    <source>
        <dbReference type="ARBA" id="ARBA00022833"/>
    </source>
</evidence>
<dbReference type="GO" id="GO:0005634">
    <property type="term" value="C:nucleus"/>
    <property type="evidence" value="ECO:0007669"/>
    <property type="project" value="TreeGrafter"/>
</dbReference>
<evidence type="ECO:0000256" key="2">
    <source>
        <dbReference type="ARBA" id="ARBA00022737"/>
    </source>
</evidence>
<feature type="region of interest" description="Disordered" evidence="6">
    <location>
        <begin position="346"/>
        <end position="461"/>
    </location>
</feature>
<feature type="compositionally biased region" description="Pro residues" evidence="6">
    <location>
        <begin position="248"/>
        <end position="260"/>
    </location>
</feature>
<evidence type="ECO:0000256" key="6">
    <source>
        <dbReference type="SAM" id="MobiDB-lite"/>
    </source>
</evidence>
<feature type="compositionally biased region" description="Polar residues" evidence="6">
    <location>
        <begin position="306"/>
        <end position="318"/>
    </location>
</feature>
<keyword evidence="4" id="KW-0862">Zinc</keyword>
<feature type="domain" description="C2H2-type" evidence="7">
    <location>
        <begin position="64"/>
        <end position="89"/>
    </location>
</feature>
<dbReference type="PANTHER" id="PTHR24408">
    <property type="entry name" value="ZINC FINGER PROTEIN"/>
    <property type="match status" value="1"/>
</dbReference>
<dbReference type="PANTHER" id="PTHR24408:SF58">
    <property type="entry name" value="TRANSCRIPTION FACTOR (TFIIIA), PUTATIVE (AFU_ORTHOLOGUE AFUA_1G05150)-RELATED"/>
    <property type="match status" value="1"/>
</dbReference>
<dbReference type="Pfam" id="PF00096">
    <property type="entry name" value="zf-C2H2"/>
    <property type="match status" value="2"/>
</dbReference>
<dbReference type="GO" id="GO:0043565">
    <property type="term" value="F:sequence-specific DNA binding"/>
    <property type="evidence" value="ECO:0007669"/>
    <property type="project" value="TreeGrafter"/>
</dbReference>
<dbReference type="Proteomes" id="UP000015241">
    <property type="component" value="Unassembled WGS sequence"/>
</dbReference>
<dbReference type="PROSITE" id="PS00028">
    <property type="entry name" value="ZINC_FINGER_C2H2_1"/>
    <property type="match status" value="1"/>
</dbReference>
<dbReference type="GO" id="GO:0000981">
    <property type="term" value="F:DNA-binding transcription factor activity, RNA polymerase II-specific"/>
    <property type="evidence" value="ECO:0007669"/>
    <property type="project" value="TreeGrafter"/>
</dbReference>
<feature type="compositionally biased region" description="Low complexity" evidence="6">
    <location>
        <begin position="367"/>
        <end position="397"/>
    </location>
</feature>
<dbReference type="OrthoDB" id="8922241at2759"/>
<dbReference type="STRING" id="743788.S8E3I7"/>
<dbReference type="Gene3D" id="3.30.160.60">
    <property type="entry name" value="Classic Zinc Finger"/>
    <property type="match status" value="2"/>
</dbReference>
<feature type="domain" description="C2H2-type" evidence="7">
    <location>
        <begin position="32"/>
        <end position="62"/>
    </location>
</feature>
<dbReference type="AlphaFoldDB" id="S8E3I7"/>
<evidence type="ECO:0000256" key="5">
    <source>
        <dbReference type="PROSITE-ProRule" id="PRU00042"/>
    </source>
</evidence>
<feature type="region of interest" description="Disordered" evidence="6">
    <location>
        <begin position="241"/>
        <end position="333"/>
    </location>
</feature>
<evidence type="ECO:0000259" key="7">
    <source>
        <dbReference type="PROSITE" id="PS50157"/>
    </source>
</evidence>
<evidence type="ECO:0000313" key="9">
    <source>
        <dbReference type="Proteomes" id="UP000015241"/>
    </source>
</evidence>
<protein>
    <recommendedName>
        <fullName evidence="7">C2H2-type domain-containing protein</fullName>
    </recommendedName>
</protein>
<dbReference type="GO" id="GO:0008270">
    <property type="term" value="F:zinc ion binding"/>
    <property type="evidence" value="ECO:0007669"/>
    <property type="project" value="UniProtKB-KW"/>
</dbReference>
<dbReference type="InterPro" id="IPR036236">
    <property type="entry name" value="Znf_C2H2_sf"/>
</dbReference>
<feature type="region of interest" description="Disordered" evidence="6">
    <location>
        <begin position="1"/>
        <end position="31"/>
    </location>
</feature>
<keyword evidence="9" id="KW-1185">Reference proteome</keyword>